<protein>
    <recommendedName>
        <fullName evidence="1">Solute-binding protein family 5 domain-containing protein</fullName>
    </recommendedName>
</protein>
<dbReference type="PANTHER" id="PTHR30290">
    <property type="entry name" value="PERIPLASMIC BINDING COMPONENT OF ABC TRANSPORTER"/>
    <property type="match status" value="1"/>
</dbReference>
<dbReference type="Gene3D" id="3.90.76.10">
    <property type="entry name" value="Dipeptide-binding Protein, Domain 1"/>
    <property type="match status" value="1"/>
</dbReference>
<accession>A0ABS5TNU2</accession>
<comment type="caution">
    <text evidence="2">The sequence shown here is derived from an EMBL/GenBank/DDBJ whole genome shotgun (WGS) entry which is preliminary data.</text>
</comment>
<dbReference type="InterPro" id="IPR030678">
    <property type="entry name" value="Peptide/Ni-bd"/>
</dbReference>
<dbReference type="PIRSF" id="PIRSF002741">
    <property type="entry name" value="MppA"/>
    <property type="match status" value="1"/>
</dbReference>
<dbReference type="RefSeq" id="WP_214159307.1">
    <property type="nucleotide sequence ID" value="NZ_JAHBAY010000013.1"/>
</dbReference>
<evidence type="ECO:0000259" key="1">
    <source>
        <dbReference type="Pfam" id="PF00496"/>
    </source>
</evidence>
<dbReference type="Proteomes" id="UP001197247">
    <property type="component" value="Unassembled WGS sequence"/>
</dbReference>
<dbReference type="InterPro" id="IPR039424">
    <property type="entry name" value="SBP_5"/>
</dbReference>
<evidence type="ECO:0000313" key="2">
    <source>
        <dbReference type="EMBL" id="MBT0772773.1"/>
    </source>
</evidence>
<feature type="domain" description="Solute-binding protein family 5" evidence="1">
    <location>
        <begin position="86"/>
        <end position="399"/>
    </location>
</feature>
<reference evidence="2 3" key="1">
    <citation type="submission" date="2021-05" db="EMBL/GenBank/DDBJ databases">
        <title>Kineosporia and Streptomyces sp. nov. two new marine actinobacteria isolated from Coral.</title>
        <authorList>
            <person name="Buangrab K."/>
            <person name="Sutthacheep M."/>
            <person name="Yeemin T."/>
            <person name="Harunari E."/>
            <person name="Igarashi Y."/>
            <person name="Kanchanasin P."/>
            <person name="Tanasupawat S."/>
            <person name="Phongsopitanun W."/>
        </authorList>
    </citation>
    <scope>NUCLEOTIDE SEQUENCE [LARGE SCALE GENOMIC DNA]</scope>
    <source>
        <strain evidence="2 3">J2-2</strain>
    </source>
</reference>
<sequence>MLSPPFSRSRGRFGVVGVLALALLASGCTVANSEYVTGGGAGGLRIVLPQEPPTLEACQSSLTATGVVIRSNITEPLVERDADSGELRPKLATAWEQTSDETWTFTLREGVTFTDGTPFDAAAAAFTIDRAVNSDLGCEVEGYVFGDTDLDVEVVNDTTLAVSTPEPDPILPLRLSFVEMVSTRTSATEKVRVPIGTGPYRVADWQAGQRLSLESNPSYWGDAPAYQNVNYVWRAEGSVRAAMVTNGEADIATSLAPEDGAGELAVAYRNNETTALRMQSDEPPLDDLRIRQAVNYVIDRNTLVRSLFENLATPAGELIPEGIVGYNPDERVWPYDPSRAKQLVDDARADGVPVDTEIRLIGRTAQFPRIEETIEVIQNELEKIGLNVKIQMMDTSTQLTYQIRPFPEDTGPYLLMIMHGNQAGDAAFTLDQYMLAEGYQSSWGTAEFDSLIDAAEALKGDDRQAAFEKLWPYEQEKVVQYAYIAHMSAILAKSASVSYQPDSATGDEMRLAEMSPVS</sequence>
<proteinExistence type="predicted"/>
<dbReference type="CDD" id="cd08491">
    <property type="entry name" value="PBP2_NikA_DppA_OppA_like_12"/>
    <property type="match status" value="1"/>
</dbReference>
<evidence type="ECO:0000313" key="3">
    <source>
        <dbReference type="Proteomes" id="UP001197247"/>
    </source>
</evidence>
<dbReference type="EMBL" id="JAHBAY010000013">
    <property type="protein sequence ID" value="MBT0772773.1"/>
    <property type="molecule type" value="Genomic_DNA"/>
</dbReference>
<dbReference type="SUPFAM" id="SSF53850">
    <property type="entry name" value="Periplasmic binding protein-like II"/>
    <property type="match status" value="1"/>
</dbReference>
<name>A0ABS5TNU2_9ACTN</name>
<dbReference type="InterPro" id="IPR000914">
    <property type="entry name" value="SBP_5_dom"/>
</dbReference>
<dbReference type="Pfam" id="PF00496">
    <property type="entry name" value="SBP_bac_5"/>
    <property type="match status" value="1"/>
</dbReference>
<gene>
    <name evidence="2" type="ORF">KIH74_27760</name>
</gene>
<dbReference type="Gene3D" id="3.40.190.10">
    <property type="entry name" value="Periplasmic binding protein-like II"/>
    <property type="match status" value="1"/>
</dbReference>
<organism evidence="2 3">
    <name type="scientific">Kineosporia corallincola</name>
    <dbReference type="NCBI Taxonomy" id="2835133"/>
    <lineage>
        <taxon>Bacteria</taxon>
        <taxon>Bacillati</taxon>
        <taxon>Actinomycetota</taxon>
        <taxon>Actinomycetes</taxon>
        <taxon>Kineosporiales</taxon>
        <taxon>Kineosporiaceae</taxon>
        <taxon>Kineosporia</taxon>
    </lineage>
</organism>
<dbReference type="Gene3D" id="3.10.105.10">
    <property type="entry name" value="Dipeptide-binding Protein, Domain 3"/>
    <property type="match status" value="1"/>
</dbReference>
<keyword evidence="3" id="KW-1185">Reference proteome</keyword>